<accession>A0A840CV51</accession>
<dbReference type="Proteomes" id="UP000560658">
    <property type="component" value="Unassembled WGS sequence"/>
</dbReference>
<organism evidence="1 2">
    <name type="scientific">Bacteroides reticulotermitis</name>
    <dbReference type="NCBI Taxonomy" id="1133319"/>
    <lineage>
        <taxon>Bacteria</taxon>
        <taxon>Pseudomonadati</taxon>
        <taxon>Bacteroidota</taxon>
        <taxon>Bacteroidia</taxon>
        <taxon>Bacteroidales</taxon>
        <taxon>Bacteroidaceae</taxon>
        <taxon>Bacteroides</taxon>
    </lineage>
</organism>
<reference evidence="1" key="1">
    <citation type="submission" date="2020-08" db="EMBL/GenBank/DDBJ databases">
        <title>Genomic Encyclopedia of Type Strains, Phase IV (KMG-IV): sequencing the most valuable type-strain genomes for metagenomic binning, comparative biology and taxonomic classification.</title>
        <authorList>
            <person name="Goeker M."/>
        </authorList>
    </citation>
    <scope>NUCLEOTIDE SEQUENCE [LARGE SCALE GENOMIC DNA]</scope>
    <source>
        <strain evidence="1">DSM 105720</strain>
    </source>
</reference>
<evidence type="ECO:0000313" key="2">
    <source>
        <dbReference type="Proteomes" id="UP000560658"/>
    </source>
</evidence>
<keyword evidence="2" id="KW-1185">Reference proteome</keyword>
<evidence type="ECO:0000313" key="1">
    <source>
        <dbReference type="EMBL" id="MBB4042751.1"/>
    </source>
</evidence>
<dbReference type="EMBL" id="JACIER010000002">
    <property type="protein sequence ID" value="MBB4042751.1"/>
    <property type="molecule type" value="Genomic_DNA"/>
</dbReference>
<proteinExistence type="predicted"/>
<dbReference type="RefSeq" id="WP_183207681.1">
    <property type="nucleotide sequence ID" value="NZ_JACIER010000002.1"/>
</dbReference>
<sequence>MDLRTKLSERIHIKDILVTLHQVQENTLLREELYRLIFDKEDTISYQALWMCTHFREAEIAWLSGKQNELIDAALVCSHTGKRRLILSLIYQQPASDPPRVDFLDFCMEHMMSREEPPAIQALCIKLCYELTRNIPELQQELRLLLEMLEPDMVSPAQRSALRNTLKAIKVETSKRKNR</sequence>
<gene>
    <name evidence="1" type="ORF">GGR06_000516</name>
</gene>
<protein>
    <submittedName>
        <fullName evidence="1">Uncharacterized protein</fullName>
    </submittedName>
</protein>
<name>A0A840CV51_9BACE</name>
<comment type="caution">
    <text evidence="1">The sequence shown here is derived from an EMBL/GenBank/DDBJ whole genome shotgun (WGS) entry which is preliminary data.</text>
</comment>
<dbReference type="AlphaFoldDB" id="A0A840CV51"/>